<reference evidence="3 4" key="1">
    <citation type="submission" date="2018-04" db="EMBL/GenBank/DDBJ databases">
        <authorList>
            <person name="Vogel A."/>
        </authorList>
    </citation>
    <scope>NUCLEOTIDE SEQUENCE [LARGE SCALE GENOMIC DNA]</scope>
</reference>
<feature type="compositionally biased region" description="Basic and acidic residues" evidence="2">
    <location>
        <begin position="193"/>
        <end position="204"/>
    </location>
</feature>
<organism evidence="3 4">
    <name type="scientific">Cuscuta campestris</name>
    <dbReference type="NCBI Taxonomy" id="132261"/>
    <lineage>
        <taxon>Eukaryota</taxon>
        <taxon>Viridiplantae</taxon>
        <taxon>Streptophyta</taxon>
        <taxon>Embryophyta</taxon>
        <taxon>Tracheophyta</taxon>
        <taxon>Spermatophyta</taxon>
        <taxon>Magnoliopsida</taxon>
        <taxon>eudicotyledons</taxon>
        <taxon>Gunneridae</taxon>
        <taxon>Pentapetalae</taxon>
        <taxon>asterids</taxon>
        <taxon>lamiids</taxon>
        <taxon>Solanales</taxon>
        <taxon>Convolvulaceae</taxon>
        <taxon>Cuscuteae</taxon>
        <taxon>Cuscuta</taxon>
        <taxon>Cuscuta subgen. Grammica</taxon>
        <taxon>Cuscuta sect. Cleistogrammica</taxon>
    </lineage>
</organism>
<evidence type="ECO:0000256" key="2">
    <source>
        <dbReference type="SAM" id="MobiDB-lite"/>
    </source>
</evidence>
<dbReference type="Proteomes" id="UP000595140">
    <property type="component" value="Unassembled WGS sequence"/>
</dbReference>
<evidence type="ECO:0000313" key="3">
    <source>
        <dbReference type="EMBL" id="VFQ84199.1"/>
    </source>
</evidence>
<feature type="compositionally biased region" description="Polar residues" evidence="2">
    <location>
        <begin position="169"/>
        <end position="192"/>
    </location>
</feature>
<name>A0A484M6L4_9ASTE</name>
<dbReference type="EMBL" id="OOIL02002698">
    <property type="protein sequence ID" value="VFQ84199.1"/>
    <property type="molecule type" value="Genomic_DNA"/>
</dbReference>
<protein>
    <submittedName>
        <fullName evidence="3">Uncharacterized protein</fullName>
    </submittedName>
</protein>
<sequence length="204" mass="22487">MSFVSRAEELETALMELVKEDNRRELSARVEQLEQQLAELHQILADKREQEAAMVQVLMRVEQEQKITEEARIAAEQDAAAQKYAAYILQEKYEKAIASLAQMEKRAVMAESMLEATVQYESGQVKASASPSSKAESPRNAPGRKIGLLSFGLGWRDRNKGKQSCDLPSPTTNKSSAAGGQDTNSSQLQTNGHQDDNGKATSKD</sequence>
<feature type="region of interest" description="Disordered" evidence="2">
    <location>
        <begin position="124"/>
        <end position="204"/>
    </location>
</feature>
<keyword evidence="4" id="KW-1185">Reference proteome</keyword>
<dbReference type="OrthoDB" id="17687at2759"/>
<gene>
    <name evidence="3" type="ORF">CCAM_LOCUS25975</name>
</gene>
<dbReference type="AlphaFoldDB" id="A0A484M6L4"/>
<feature type="coiled-coil region" evidence="1">
    <location>
        <begin position="16"/>
        <end position="53"/>
    </location>
</feature>
<proteinExistence type="predicted"/>
<keyword evidence="1" id="KW-0175">Coiled coil</keyword>
<feature type="compositionally biased region" description="Low complexity" evidence="2">
    <location>
        <begin position="126"/>
        <end position="135"/>
    </location>
</feature>
<evidence type="ECO:0000256" key="1">
    <source>
        <dbReference type="SAM" id="Coils"/>
    </source>
</evidence>
<accession>A0A484M6L4</accession>
<evidence type="ECO:0000313" key="4">
    <source>
        <dbReference type="Proteomes" id="UP000595140"/>
    </source>
</evidence>